<accession>M4B8L3</accession>
<proteinExistence type="predicted"/>
<protein>
    <submittedName>
        <fullName evidence="1">Uncharacterized protein</fullName>
    </submittedName>
</protein>
<dbReference type="EMBL" id="JH597989">
    <property type="status" value="NOT_ANNOTATED_CDS"/>
    <property type="molecule type" value="Genomic_DNA"/>
</dbReference>
<dbReference type="Proteomes" id="UP000011713">
    <property type="component" value="Unassembled WGS sequence"/>
</dbReference>
<dbReference type="InParanoid" id="M4B8L3"/>
<dbReference type="AlphaFoldDB" id="M4B8L3"/>
<dbReference type="EnsemblProtists" id="HpaT802620">
    <property type="protein sequence ID" value="HpaP802620"/>
    <property type="gene ID" value="HpaG802620"/>
</dbReference>
<evidence type="ECO:0000313" key="2">
    <source>
        <dbReference type="Proteomes" id="UP000011713"/>
    </source>
</evidence>
<keyword evidence="2" id="KW-1185">Reference proteome</keyword>
<reference evidence="1" key="2">
    <citation type="submission" date="2015-06" db="UniProtKB">
        <authorList>
            <consortium name="EnsemblProtists"/>
        </authorList>
    </citation>
    <scope>IDENTIFICATION</scope>
    <source>
        <strain evidence="1">Emoy2</strain>
    </source>
</reference>
<dbReference type="VEuPathDB" id="FungiDB:HpaG802620"/>
<sequence length="75" mass="8377">MAPYNQLKPEEVGRIKGLREAGLISTISSVLRKKTKKSKKPVNRLLKLFDGDTRRLIRVASKGQAKSTKLRPTSS</sequence>
<evidence type="ECO:0000313" key="1">
    <source>
        <dbReference type="EnsemblProtists" id="HpaP802620"/>
    </source>
</evidence>
<organism evidence="1 2">
    <name type="scientific">Hyaloperonospora arabidopsidis (strain Emoy2)</name>
    <name type="common">Downy mildew agent</name>
    <name type="synonym">Peronospora arabidopsidis</name>
    <dbReference type="NCBI Taxonomy" id="559515"/>
    <lineage>
        <taxon>Eukaryota</taxon>
        <taxon>Sar</taxon>
        <taxon>Stramenopiles</taxon>
        <taxon>Oomycota</taxon>
        <taxon>Peronosporomycetes</taxon>
        <taxon>Peronosporales</taxon>
        <taxon>Peronosporaceae</taxon>
        <taxon>Hyaloperonospora</taxon>
    </lineage>
</organism>
<dbReference type="HOGENOM" id="CLU_2676326_0_0_1"/>
<reference evidence="2" key="1">
    <citation type="journal article" date="2010" name="Science">
        <title>Signatures of adaptation to obligate biotrophy in the Hyaloperonospora arabidopsidis genome.</title>
        <authorList>
            <person name="Baxter L."/>
            <person name="Tripathy S."/>
            <person name="Ishaque N."/>
            <person name="Boot N."/>
            <person name="Cabral A."/>
            <person name="Kemen E."/>
            <person name="Thines M."/>
            <person name="Ah-Fong A."/>
            <person name="Anderson R."/>
            <person name="Badejoko W."/>
            <person name="Bittner-Eddy P."/>
            <person name="Boore J.L."/>
            <person name="Chibucos M.C."/>
            <person name="Coates M."/>
            <person name="Dehal P."/>
            <person name="Delehaunty K."/>
            <person name="Dong S."/>
            <person name="Downton P."/>
            <person name="Dumas B."/>
            <person name="Fabro G."/>
            <person name="Fronick C."/>
            <person name="Fuerstenberg S.I."/>
            <person name="Fulton L."/>
            <person name="Gaulin E."/>
            <person name="Govers F."/>
            <person name="Hughes L."/>
            <person name="Humphray S."/>
            <person name="Jiang R.H."/>
            <person name="Judelson H."/>
            <person name="Kamoun S."/>
            <person name="Kyung K."/>
            <person name="Meijer H."/>
            <person name="Minx P."/>
            <person name="Morris P."/>
            <person name="Nelson J."/>
            <person name="Phuntumart V."/>
            <person name="Qutob D."/>
            <person name="Rehmany A."/>
            <person name="Rougon-Cardoso A."/>
            <person name="Ryden P."/>
            <person name="Torto-Alalibo T."/>
            <person name="Studholme D."/>
            <person name="Wang Y."/>
            <person name="Win J."/>
            <person name="Wood J."/>
            <person name="Clifton S.W."/>
            <person name="Rogers J."/>
            <person name="Van den Ackerveken G."/>
            <person name="Jones J.D."/>
            <person name="McDowell J.M."/>
            <person name="Beynon J."/>
            <person name="Tyler B.M."/>
        </authorList>
    </citation>
    <scope>NUCLEOTIDE SEQUENCE [LARGE SCALE GENOMIC DNA]</scope>
    <source>
        <strain evidence="2">Emoy2</strain>
    </source>
</reference>
<name>M4B8L3_HYAAE</name>